<evidence type="ECO:0000313" key="1">
    <source>
        <dbReference type="EMBL" id="QCN99457.1"/>
    </source>
</evidence>
<organism evidence="1 2">
    <name type="scientific">Azospirillum argentinense</name>
    <dbReference type="NCBI Taxonomy" id="2970906"/>
    <lineage>
        <taxon>Bacteria</taxon>
        <taxon>Pseudomonadati</taxon>
        <taxon>Pseudomonadota</taxon>
        <taxon>Alphaproteobacteria</taxon>
        <taxon>Rhodospirillales</taxon>
        <taxon>Azospirillaceae</taxon>
        <taxon>Azospirillum</taxon>
    </lineage>
</organism>
<dbReference type="AlphaFoldDB" id="A0A4D8PRQ9"/>
<keyword evidence="1" id="KW-0614">Plasmid</keyword>
<dbReference type="KEGG" id="aare:D3093_29990"/>
<gene>
    <name evidence="1" type="ORF">D3093_29990</name>
</gene>
<reference evidence="1 2" key="1">
    <citation type="submission" date="2018-09" db="EMBL/GenBank/DDBJ databases">
        <title>Whole genome based analysis of evolution and adaptive divergence in Indian and Brazilian strains of Azospirillum brasilense.</title>
        <authorList>
            <person name="Singh C."/>
            <person name="Tripathi A.K."/>
        </authorList>
    </citation>
    <scope>NUCLEOTIDE SEQUENCE [LARGE SCALE GENOMIC DNA]</scope>
    <source>
        <strain evidence="1 2">MTCC4035</strain>
        <plasmid evidence="1 2">p3</plasmid>
    </source>
</reference>
<name>A0A4D8PRQ9_9PROT</name>
<protein>
    <submittedName>
        <fullName evidence="1">Uncharacterized protein</fullName>
    </submittedName>
</protein>
<geneLocation type="plasmid" evidence="1 2">
    <name>p3</name>
</geneLocation>
<sequence length="105" mass="11351">MITMKLASRFFGLAREILAVSVGDTEHPGVPAECIKPLAFRIAHLADAIQGLLPRNAINLHATANRLRSQCRAVGLSPDYAHQLARYIAEVGGVVALHEPEEADQ</sequence>
<evidence type="ECO:0000313" key="2">
    <source>
        <dbReference type="Proteomes" id="UP000298595"/>
    </source>
</evidence>
<proteinExistence type="predicted"/>
<accession>A0A4D8PRQ9</accession>
<dbReference type="EMBL" id="CP032324">
    <property type="protein sequence ID" value="QCN99457.1"/>
    <property type="molecule type" value="Genomic_DNA"/>
</dbReference>
<dbReference type="Proteomes" id="UP000298595">
    <property type="component" value="Plasmid p3"/>
</dbReference>